<dbReference type="RefSeq" id="WP_054237389.1">
    <property type="nucleotide sequence ID" value="NZ_CP107955.1"/>
</dbReference>
<dbReference type="Proteomes" id="UP001257627">
    <property type="component" value="Unassembled WGS sequence"/>
</dbReference>
<protein>
    <submittedName>
        <fullName evidence="2">Class V lanthionine synthetase subunit LxmK</fullName>
    </submittedName>
</protein>
<dbReference type="Pfam" id="PF01636">
    <property type="entry name" value="APH"/>
    <property type="match status" value="1"/>
</dbReference>
<evidence type="ECO:0000313" key="3">
    <source>
        <dbReference type="Proteomes" id="UP001257627"/>
    </source>
</evidence>
<accession>A0ABU3UP07</accession>
<dbReference type="Gene3D" id="3.90.1200.10">
    <property type="match status" value="1"/>
</dbReference>
<reference evidence="2 3" key="1">
    <citation type="submission" date="2023-02" db="EMBL/GenBank/DDBJ databases">
        <authorList>
            <person name="Maleckis M."/>
        </authorList>
    </citation>
    <scope>NUCLEOTIDE SEQUENCE [LARGE SCALE GENOMIC DNA]</scope>
    <source>
        <strain evidence="2 3">P8-A2</strain>
    </source>
</reference>
<proteinExistence type="predicted"/>
<dbReference type="SUPFAM" id="SSF56112">
    <property type="entry name" value="Protein kinase-like (PK-like)"/>
    <property type="match status" value="1"/>
</dbReference>
<dbReference type="InterPro" id="IPR011009">
    <property type="entry name" value="Kinase-like_dom_sf"/>
</dbReference>
<dbReference type="EMBL" id="JARAKF010000001">
    <property type="protein sequence ID" value="MDU8995631.1"/>
    <property type="molecule type" value="Genomic_DNA"/>
</dbReference>
<evidence type="ECO:0000313" key="2">
    <source>
        <dbReference type="EMBL" id="MDU8995631.1"/>
    </source>
</evidence>
<dbReference type="NCBIfam" id="NF038156">
    <property type="entry name" value="lant_syn_V_LxmK"/>
    <property type="match status" value="1"/>
</dbReference>
<comment type="caution">
    <text evidence="2">The sequence shown here is derived from an EMBL/GenBank/DDBJ whole genome shotgun (WGS) entry which is preliminary data.</text>
</comment>
<name>A0ABU3UP07_9ACTN</name>
<sequence>MTDNNGTALGEAKQTRARYDPLALDKAPQVARLLDRLGLGAFEPDELTSHVGRNDNWSGPSTTGDRVFVKQLSGPSLEDARRRFERLLAFETLAARAGDDALAGPSLLGSDEESLLVAFELIDDARSGSELAADDSFDAGLCRRAGQITGALHALPADTTLLDGAAHALPATDKMRALPLHAFTGATFGELETWRLLQTDRELFDALVALREREAALADRRPIHGDMRLDQFLWADGRLCLTDWEEFRLGDPARDIGAFIGEWLYFAIRGIPKSLGNEPDFSFEHETTHEEILAHGVRELDRYRPRMQAYWAGYRTARSAADSADESLRARAIAFAGWHMFDRMFATAMVGGRVLAADRACAGIGRTILLSPDNFIDVLGLGEQP</sequence>
<organism evidence="2 3">
    <name type="scientific">Streptomyces mirabilis</name>
    <dbReference type="NCBI Taxonomy" id="68239"/>
    <lineage>
        <taxon>Bacteria</taxon>
        <taxon>Bacillati</taxon>
        <taxon>Actinomycetota</taxon>
        <taxon>Actinomycetes</taxon>
        <taxon>Kitasatosporales</taxon>
        <taxon>Streptomycetaceae</taxon>
        <taxon>Streptomyces</taxon>
    </lineage>
</organism>
<dbReference type="InterPro" id="IPR002575">
    <property type="entry name" value="Aminoglycoside_PTrfase"/>
</dbReference>
<dbReference type="GeneID" id="93999773"/>
<feature type="domain" description="Aminoglycoside phosphotransferase" evidence="1">
    <location>
        <begin position="66"/>
        <end position="260"/>
    </location>
</feature>
<gene>
    <name evidence="2" type="primary">lxmK</name>
    <name evidence="2" type="ORF">PU648_25395</name>
</gene>
<evidence type="ECO:0000259" key="1">
    <source>
        <dbReference type="Pfam" id="PF01636"/>
    </source>
</evidence>
<keyword evidence="3" id="KW-1185">Reference proteome</keyword>